<evidence type="ECO:0000313" key="1">
    <source>
        <dbReference type="EMBL" id="KAF9644526.1"/>
    </source>
</evidence>
<accession>A0ACB6Z4G9</accession>
<reference evidence="1" key="2">
    <citation type="journal article" date="2020" name="Nat. Commun.">
        <title>Large-scale genome sequencing of mycorrhizal fungi provides insights into the early evolution of symbiotic traits.</title>
        <authorList>
            <person name="Miyauchi S."/>
            <person name="Kiss E."/>
            <person name="Kuo A."/>
            <person name="Drula E."/>
            <person name="Kohler A."/>
            <person name="Sanchez-Garcia M."/>
            <person name="Morin E."/>
            <person name="Andreopoulos B."/>
            <person name="Barry K.W."/>
            <person name="Bonito G."/>
            <person name="Buee M."/>
            <person name="Carver A."/>
            <person name="Chen C."/>
            <person name="Cichocki N."/>
            <person name="Clum A."/>
            <person name="Culley D."/>
            <person name="Crous P.W."/>
            <person name="Fauchery L."/>
            <person name="Girlanda M."/>
            <person name="Hayes R.D."/>
            <person name="Keri Z."/>
            <person name="LaButti K."/>
            <person name="Lipzen A."/>
            <person name="Lombard V."/>
            <person name="Magnuson J."/>
            <person name="Maillard F."/>
            <person name="Murat C."/>
            <person name="Nolan M."/>
            <person name="Ohm R.A."/>
            <person name="Pangilinan J."/>
            <person name="Pereira M.F."/>
            <person name="Perotto S."/>
            <person name="Peter M."/>
            <person name="Pfister S."/>
            <person name="Riley R."/>
            <person name="Sitrit Y."/>
            <person name="Stielow J.B."/>
            <person name="Szollosi G."/>
            <person name="Zifcakova L."/>
            <person name="Stursova M."/>
            <person name="Spatafora J.W."/>
            <person name="Tedersoo L."/>
            <person name="Vaario L.M."/>
            <person name="Yamada A."/>
            <person name="Yan M."/>
            <person name="Wang P."/>
            <person name="Xu J."/>
            <person name="Bruns T."/>
            <person name="Baldrian P."/>
            <person name="Vilgalys R."/>
            <person name="Dunand C."/>
            <person name="Henrissat B."/>
            <person name="Grigoriev I.V."/>
            <person name="Hibbett D."/>
            <person name="Nagy L.G."/>
            <person name="Martin F.M."/>
        </authorList>
    </citation>
    <scope>NUCLEOTIDE SEQUENCE</scope>
    <source>
        <strain evidence="1">P2</strain>
    </source>
</reference>
<comment type="caution">
    <text evidence="1">The sequence shown here is derived from an EMBL/GenBank/DDBJ whole genome shotgun (WGS) entry which is preliminary data.</text>
</comment>
<protein>
    <submittedName>
        <fullName evidence="1">Uncharacterized protein</fullName>
    </submittedName>
</protein>
<keyword evidence="2" id="KW-1185">Reference proteome</keyword>
<dbReference type="Proteomes" id="UP000886501">
    <property type="component" value="Unassembled WGS sequence"/>
</dbReference>
<reference evidence="1" key="1">
    <citation type="submission" date="2019-10" db="EMBL/GenBank/DDBJ databases">
        <authorList>
            <consortium name="DOE Joint Genome Institute"/>
            <person name="Kuo A."/>
            <person name="Miyauchi S."/>
            <person name="Kiss E."/>
            <person name="Drula E."/>
            <person name="Kohler A."/>
            <person name="Sanchez-Garcia M."/>
            <person name="Andreopoulos B."/>
            <person name="Barry K.W."/>
            <person name="Bonito G."/>
            <person name="Buee M."/>
            <person name="Carver A."/>
            <person name="Chen C."/>
            <person name="Cichocki N."/>
            <person name="Clum A."/>
            <person name="Culley D."/>
            <person name="Crous P.W."/>
            <person name="Fauchery L."/>
            <person name="Girlanda M."/>
            <person name="Hayes R."/>
            <person name="Keri Z."/>
            <person name="Labutti K."/>
            <person name="Lipzen A."/>
            <person name="Lombard V."/>
            <person name="Magnuson J."/>
            <person name="Maillard F."/>
            <person name="Morin E."/>
            <person name="Murat C."/>
            <person name="Nolan M."/>
            <person name="Ohm R."/>
            <person name="Pangilinan J."/>
            <person name="Pereira M."/>
            <person name="Perotto S."/>
            <person name="Peter M."/>
            <person name="Riley R."/>
            <person name="Sitrit Y."/>
            <person name="Stielow B."/>
            <person name="Szollosi G."/>
            <person name="Zifcakova L."/>
            <person name="Stursova M."/>
            <person name="Spatafora J.W."/>
            <person name="Tedersoo L."/>
            <person name="Vaario L.-M."/>
            <person name="Yamada A."/>
            <person name="Yan M."/>
            <person name="Wang P."/>
            <person name="Xu J."/>
            <person name="Bruns T."/>
            <person name="Baldrian P."/>
            <person name="Vilgalys R."/>
            <person name="Henrissat B."/>
            <person name="Grigoriev I.V."/>
            <person name="Hibbett D."/>
            <person name="Nagy L.G."/>
            <person name="Martin F.M."/>
        </authorList>
    </citation>
    <scope>NUCLEOTIDE SEQUENCE</scope>
    <source>
        <strain evidence="1">P2</strain>
    </source>
</reference>
<proteinExistence type="predicted"/>
<sequence length="344" mass="38765">MSKVSYAYAVFLGTFLECVMYGIFFVLFIAACYVQWEKFSKRREVNHVMAFTTVFMGSTITTNCVLSLYRAIRAIFYVPPGVTVYQFLDPPYDTAEIARWGVFQFQIVVADAVMMYRMYHIYNKNLLVCVIPSITITGLFAVGCGLTNRLRDLTTPRKLKELDDWSTACFCLAIFNSLFMTLAISSRLWRVHRETTRASIQLKGSAVLRAMIALIESAALWTTFVTMNFFIFLAGSKLTYTFLLVISPVIGISFCLIIVRLGHVLPKARSESWRMSIRTPGSRTTGSDKVGVSFTQLKVRRDVFVSESTDTPTGTMESHKQEYVNPSDDLPGVIRASLDLSTAV</sequence>
<organism evidence="1 2">
    <name type="scientific">Thelephora ganbajun</name>
    <name type="common">Ganba fungus</name>
    <dbReference type="NCBI Taxonomy" id="370292"/>
    <lineage>
        <taxon>Eukaryota</taxon>
        <taxon>Fungi</taxon>
        <taxon>Dikarya</taxon>
        <taxon>Basidiomycota</taxon>
        <taxon>Agaricomycotina</taxon>
        <taxon>Agaricomycetes</taxon>
        <taxon>Thelephorales</taxon>
        <taxon>Thelephoraceae</taxon>
        <taxon>Thelephora</taxon>
    </lineage>
</organism>
<evidence type="ECO:0000313" key="2">
    <source>
        <dbReference type="Proteomes" id="UP000886501"/>
    </source>
</evidence>
<name>A0ACB6Z4G9_THEGA</name>
<dbReference type="EMBL" id="MU118134">
    <property type="protein sequence ID" value="KAF9644526.1"/>
    <property type="molecule type" value="Genomic_DNA"/>
</dbReference>
<gene>
    <name evidence="1" type="ORF">BDM02DRAFT_3121771</name>
</gene>